<evidence type="ECO:0000256" key="4">
    <source>
        <dbReference type="ARBA" id="ARBA00011890"/>
    </source>
</evidence>
<dbReference type="RefSeq" id="WP_205081122.1">
    <property type="nucleotide sequence ID" value="NZ_JAFEUF010000007.1"/>
</dbReference>
<dbReference type="PROSITE" id="PS51462">
    <property type="entry name" value="NUDIX"/>
    <property type="match status" value="1"/>
</dbReference>
<dbReference type="GO" id="GO:0008168">
    <property type="term" value="F:methyltransferase activity"/>
    <property type="evidence" value="ECO:0007669"/>
    <property type="project" value="UniProtKB-KW"/>
</dbReference>
<name>A0ABS2HSX2_9ACTN</name>
<feature type="domain" description="Nudix hydrolase" evidence="15">
    <location>
        <begin position="206"/>
        <end position="336"/>
    </location>
</feature>
<evidence type="ECO:0000256" key="3">
    <source>
        <dbReference type="ARBA" id="ARBA00005582"/>
    </source>
</evidence>
<evidence type="ECO:0000256" key="13">
    <source>
        <dbReference type="ARBA" id="ARBA00031350"/>
    </source>
</evidence>
<dbReference type="NCBIfam" id="TIGR04364">
    <property type="entry name" value="methyltran_FxLD"/>
    <property type="match status" value="1"/>
</dbReference>
<evidence type="ECO:0000256" key="12">
    <source>
        <dbReference type="ARBA" id="ARBA00031323"/>
    </source>
</evidence>
<evidence type="ECO:0000313" key="16">
    <source>
        <dbReference type="EMBL" id="MBM7052853.1"/>
    </source>
</evidence>
<evidence type="ECO:0000256" key="14">
    <source>
        <dbReference type="SAM" id="MobiDB-lite"/>
    </source>
</evidence>
<dbReference type="Pfam" id="PF00293">
    <property type="entry name" value="NUDIX"/>
    <property type="match status" value="1"/>
</dbReference>
<evidence type="ECO:0000256" key="8">
    <source>
        <dbReference type="ARBA" id="ARBA00022679"/>
    </source>
</evidence>
<dbReference type="PANTHER" id="PTHR11579:SF0">
    <property type="entry name" value="PROTEIN-L-ISOASPARTATE(D-ASPARTATE) O-METHYLTRANSFERASE"/>
    <property type="match status" value="1"/>
</dbReference>
<dbReference type="InterPro" id="IPR020476">
    <property type="entry name" value="Nudix_hydrolase"/>
</dbReference>
<evidence type="ECO:0000256" key="5">
    <source>
        <dbReference type="ARBA" id="ARBA00013346"/>
    </source>
</evidence>
<comment type="similarity">
    <text evidence="3">Belongs to the Nudix hydrolase family.</text>
</comment>
<evidence type="ECO:0000256" key="2">
    <source>
        <dbReference type="ARBA" id="ARBA00005369"/>
    </source>
</evidence>
<accession>A0ABS2HSX2</accession>
<dbReference type="PRINTS" id="PR00502">
    <property type="entry name" value="NUDIXFAMILY"/>
</dbReference>
<comment type="caution">
    <text evidence="16">The sequence shown here is derived from an EMBL/GenBank/DDBJ whole genome shotgun (WGS) entry which is preliminary data.</text>
</comment>
<dbReference type="PANTHER" id="PTHR11579">
    <property type="entry name" value="PROTEIN-L-ISOASPARTATE O-METHYLTRANSFERASE"/>
    <property type="match status" value="1"/>
</dbReference>
<dbReference type="InterPro" id="IPR020084">
    <property type="entry name" value="NUDIX_hydrolase_CS"/>
</dbReference>
<dbReference type="Gene3D" id="3.40.50.150">
    <property type="entry name" value="Vaccinia Virus protein VP39"/>
    <property type="match status" value="2"/>
</dbReference>
<dbReference type="PROSITE" id="PS00893">
    <property type="entry name" value="NUDIX_BOX"/>
    <property type="match status" value="1"/>
</dbReference>
<dbReference type="InterPro" id="IPR000086">
    <property type="entry name" value="NUDIX_hydrolase_dom"/>
</dbReference>
<keyword evidence="8" id="KW-0808">Transferase</keyword>
<keyword evidence="10" id="KW-0378">Hydrolase</keyword>
<dbReference type="SUPFAM" id="SSF55811">
    <property type="entry name" value="Nudix"/>
    <property type="match status" value="1"/>
</dbReference>
<dbReference type="Gene3D" id="3.90.79.10">
    <property type="entry name" value="Nucleoside Triphosphate Pyrophosphohydrolase"/>
    <property type="match status" value="1"/>
</dbReference>
<keyword evidence="9" id="KW-0949">S-adenosyl-L-methionine</keyword>
<feature type="compositionally biased region" description="Low complexity" evidence="14">
    <location>
        <begin position="770"/>
        <end position="781"/>
    </location>
</feature>
<evidence type="ECO:0000256" key="1">
    <source>
        <dbReference type="ARBA" id="ARBA00004496"/>
    </source>
</evidence>
<evidence type="ECO:0000256" key="10">
    <source>
        <dbReference type="ARBA" id="ARBA00022801"/>
    </source>
</evidence>
<dbReference type="Pfam" id="PF08241">
    <property type="entry name" value="Methyltransf_11"/>
    <property type="match status" value="1"/>
</dbReference>
<dbReference type="InterPro" id="IPR013216">
    <property type="entry name" value="Methyltransf_11"/>
</dbReference>
<evidence type="ECO:0000259" key="15">
    <source>
        <dbReference type="PROSITE" id="PS51462"/>
    </source>
</evidence>
<dbReference type="InterPro" id="IPR015797">
    <property type="entry name" value="NUDIX_hydrolase-like_dom_sf"/>
</dbReference>
<evidence type="ECO:0000256" key="9">
    <source>
        <dbReference type="ARBA" id="ARBA00022691"/>
    </source>
</evidence>
<dbReference type="EMBL" id="JAFEUF010000007">
    <property type="protein sequence ID" value="MBM7052853.1"/>
    <property type="molecule type" value="Genomic_DNA"/>
</dbReference>
<evidence type="ECO:0000313" key="17">
    <source>
        <dbReference type="Proteomes" id="UP000712045"/>
    </source>
</evidence>
<keyword evidence="17" id="KW-1185">Reference proteome</keyword>
<comment type="similarity">
    <text evidence="2">Belongs to the methyltransferase superfamily. L-isoaspartyl/D-aspartyl protein methyltransferase family.</text>
</comment>
<feature type="region of interest" description="Disordered" evidence="14">
    <location>
        <begin position="765"/>
        <end position="789"/>
    </location>
</feature>
<dbReference type="InterPro" id="IPR027573">
    <property type="entry name" value="Methyltran_FxLD"/>
</dbReference>
<dbReference type="CDD" id="cd04678">
    <property type="entry name" value="NUDIX_MTH2_Nudt15"/>
    <property type="match status" value="1"/>
</dbReference>
<evidence type="ECO:0000256" key="11">
    <source>
        <dbReference type="ARBA" id="ARBA00030757"/>
    </source>
</evidence>
<dbReference type="EC" id="2.1.1.77" evidence="4"/>
<sequence length="789" mass="84055">MIAVPRKQAWKDHYAEGKGFRQVGEVERALLAKHSPVPDGGGRALDVGCGTGELAVTLASMGYTVEAVDYAEEALMRARSDHAEVSAVRWRCLDIERDPLPEDSGDEEPGFDLITLRLSIAFMSNRTAVLRSLSAQMRPGGAIVVITPLAKTTPAERRNIALDEEELDLVAEGFEDVSRFDAEGLAVLVLRAPDGEALVVERGWPTPQAVFGASAVVTDAQGRVLLGRSTHGMWELPAGGVESGESAPAAAVRELAEETGLAAKVADAHVVTVLHDDREDVRRVAAVVRITAWDGELALREADKFVRWEWFPLHTLNGLGKLFAPSALALNEVWPGVVPRAPKAHSYPCAAPYEPVHGEPAEAGRLREQMAGNVIRGGWAPSPRVQAALRAVPRHRFLPEAPLASAYDDDIAVATVRDEGGAVVSSVSAPWLQADMAEQLRLEPGMHVLEVGSGGYNAELLANIVGDRGRVVTVDLDPFVVRRAQRLCAEAGSGRVTAVLGDGSRGAPGHVPPGGFDAVIITHTTTDLAPAWREQLAEGGRLVVPLDVGGYTRAITLVRRGDVLHAEHWTYCGFVRDRGGAARAVPTATFAGGEVTVRWELGTEGNTTGLEGALSGERYELSTGLVVAGQFNFETLQLFAATTLAGFCRLSVPLGSELVTQQDAAAIVTDGSLAYLTHVKIADGPDTADWRAEFFIHAYGVAGPALAKRFAACVHTWNREVRESWYPPLSIHPAGTPDDQLPPGDLVDTPACRAVFDWPGRGSRAHLRAPAHSPAGSAASAIERSSGQP</sequence>
<proteinExistence type="inferred from homology"/>
<comment type="subcellular location">
    <subcellularLocation>
        <location evidence="1">Cytoplasm</location>
    </subcellularLocation>
</comment>
<protein>
    <recommendedName>
        <fullName evidence="5">Protein-L-isoaspartate O-methyltransferase</fullName>
        <ecNumber evidence="4">2.1.1.77</ecNumber>
    </recommendedName>
    <alternativeName>
        <fullName evidence="13">L-isoaspartyl protein carboxyl methyltransferase</fullName>
    </alternativeName>
    <alternativeName>
        <fullName evidence="11">Protein L-isoaspartyl methyltransferase</fullName>
    </alternativeName>
    <alternativeName>
        <fullName evidence="12">Protein-beta-aspartate methyltransferase</fullName>
    </alternativeName>
</protein>
<evidence type="ECO:0000256" key="6">
    <source>
        <dbReference type="ARBA" id="ARBA00022490"/>
    </source>
</evidence>
<keyword evidence="6" id="KW-0963">Cytoplasm</keyword>
<keyword evidence="7 16" id="KW-0489">Methyltransferase</keyword>
<dbReference type="InterPro" id="IPR029063">
    <property type="entry name" value="SAM-dependent_MTases_sf"/>
</dbReference>
<dbReference type="Pfam" id="PF01135">
    <property type="entry name" value="PCMT"/>
    <property type="match status" value="1"/>
</dbReference>
<organism evidence="16 17">
    <name type="scientific">Streptomyces durocortorensis</name>
    <dbReference type="NCBI Taxonomy" id="2811104"/>
    <lineage>
        <taxon>Bacteria</taxon>
        <taxon>Bacillati</taxon>
        <taxon>Actinomycetota</taxon>
        <taxon>Actinomycetes</taxon>
        <taxon>Kitasatosporales</taxon>
        <taxon>Streptomycetaceae</taxon>
        <taxon>Streptomyces</taxon>
    </lineage>
</organism>
<reference evidence="16 17" key="1">
    <citation type="submission" date="2021-02" db="EMBL/GenBank/DDBJ databases">
        <title>Genome Streptomyces sp. RHZ10.</title>
        <authorList>
            <person name="Besaury L."/>
        </authorList>
    </citation>
    <scope>NUCLEOTIDE SEQUENCE [LARGE SCALE GENOMIC DNA]</scope>
    <source>
        <strain evidence="16 17">RHZ10</strain>
    </source>
</reference>
<dbReference type="SUPFAM" id="SSF53335">
    <property type="entry name" value="S-adenosyl-L-methionine-dependent methyltransferases"/>
    <property type="match status" value="2"/>
</dbReference>
<dbReference type="InterPro" id="IPR000682">
    <property type="entry name" value="PCMT"/>
</dbReference>
<dbReference type="GO" id="GO:0032259">
    <property type="term" value="P:methylation"/>
    <property type="evidence" value="ECO:0007669"/>
    <property type="project" value="UniProtKB-KW"/>
</dbReference>
<dbReference type="CDD" id="cd02440">
    <property type="entry name" value="AdoMet_MTases"/>
    <property type="match status" value="2"/>
</dbReference>
<evidence type="ECO:0000256" key="7">
    <source>
        <dbReference type="ARBA" id="ARBA00022603"/>
    </source>
</evidence>
<dbReference type="Proteomes" id="UP000712045">
    <property type="component" value="Unassembled WGS sequence"/>
</dbReference>
<gene>
    <name evidence="16" type="primary">fxlM</name>
    <name evidence="16" type="ORF">JS521_02915</name>
</gene>